<evidence type="ECO:0000256" key="1">
    <source>
        <dbReference type="ARBA" id="ARBA00004141"/>
    </source>
</evidence>
<feature type="transmembrane region" description="Helical" evidence="5">
    <location>
        <begin position="205"/>
        <end position="229"/>
    </location>
</feature>
<dbReference type="GO" id="GO:0008273">
    <property type="term" value="F:calcium, potassium:sodium antiporter activity"/>
    <property type="evidence" value="ECO:0007669"/>
    <property type="project" value="TreeGrafter"/>
</dbReference>
<dbReference type="AlphaFoldDB" id="A0A1G2PQ29"/>
<sequence length="316" mass="32927">MEHAVLFLVGFAILLKGSGVLITGASSLAQQLRLSTWFIGIVIVGIGTSIPELSISFASAFNGVTIGLGTIIGSNTFNIFAILGIAALLSPLALQRSWVLRDLPVNIAAILLAAIALYLPILGDPAFTGISRPEGIALLASFLVWMTYLGTRKRADTASDPDIRIVAIPIAIGMVVFGILGVIFGGRWVVEGGEALARAAGASEAFIGLTVIGIGTSLPELIVSVRAALRRNAAIAVGNIVGSNVFDFLGIFGLTAAVRPIPVEPGLAFDILITALSACALFAAMFVGKRYVLGRLQGFGLLSAYLAYFLFLLVRG</sequence>
<evidence type="ECO:0000313" key="8">
    <source>
        <dbReference type="Proteomes" id="UP000178690"/>
    </source>
</evidence>
<feature type="transmembrane region" description="Helical" evidence="5">
    <location>
        <begin position="103"/>
        <end position="123"/>
    </location>
</feature>
<keyword evidence="3 5" id="KW-1133">Transmembrane helix</keyword>
<evidence type="ECO:0000256" key="5">
    <source>
        <dbReference type="SAM" id="Phobius"/>
    </source>
</evidence>
<dbReference type="GO" id="GO:0005886">
    <property type="term" value="C:plasma membrane"/>
    <property type="evidence" value="ECO:0007669"/>
    <property type="project" value="TreeGrafter"/>
</dbReference>
<evidence type="ECO:0000256" key="2">
    <source>
        <dbReference type="ARBA" id="ARBA00022692"/>
    </source>
</evidence>
<feature type="transmembrane region" description="Helical" evidence="5">
    <location>
        <begin position="299"/>
        <end position="315"/>
    </location>
</feature>
<organism evidence="7 8">
    <name type="scientific">Terrybacteria sp. (strain RIFCSPHIGHO2_01_FULL_58_15)</name>
    <dbReference type="NCBI Taxonomy" id="1802363"/>
    <lineage>
        <taxon>Bacteria</taxon>
        <taxon>Candidatus Terryibacteriota</taxon>
    </lineage>
</organism>
<feature type="domain" description="Sodium/calcium exchanger membrane region" evidence="6">
    <location>
        <begin position="171"/>
        <end position="313"/>
    </location>
</feature>
<feature type="transmembrane region" description="Helical" evidence="5">
    <location>
        <begin position="267"/>
        <end position="287"/>
    </location>
</feature>
<feature type="transmembrane region" description="Helical" evidence="5">
    <location>
        <begin position="241"/>
        <end position="261"/>
    </location>
</feature>
<dbReference type="STRING" id="1802363.A2682_01415"/>
<comment type="subcellular location">
    <subcellularLocation>
        <location evidence="1">Membrane</location>
        <topology evidence="1">Multi-pass membrane protein</topology>
    </subcellularLocation>
</comment>
<comment type="caution">
    <text evidence="7">The sequence shown here is derived from an EMBL/GenBank/DDBJ whole genome shotgun (WGS) entry which is preliminary data.</text>
</comment>
<protein>
    <recommendedName>
        <fullName evidence="6">Sodium/calcium exchanger membrane region domain-containing protein</fullName>
    </recommendedName>
</protein>
<dbReference type="GO" id="GO:0005262">
    <property type="term" value="F:calcium channel activity"/>
    <property type="evidence" value="ECO:0007669"/>
    <property type="project" value="TreeGrafter"/>
</dbReference>
<evidence type="ECO:0000259" key="6">
    <source>
        <dbReference type="Pfam" id="PF01699"/>
    </source>
</evidence>
<feature type="transmembrane region" description="Helical" evidence="5">
    <location>
        <begin position="37"/>
        <end position="60"/>
    </location>
</feature>
<evidence type="ECO:0000313" key="7">
    <source>
        <dbReference type="EMBL" id="OHA49849.1"/>
    </source>
</evidence>
<dbReference type="GO" id="GO:0006874">
    <property type="term" value="P:intracellular calcium ion homeostasis"/>
    <property type="evidence" value="ECO:0007669"/>
    <property type="project" value="TreeGrafter"/>
</dbReference>
<keyword evidence="4 5" id="KW-0472">Membrane</keyword>
<dbReference type="InterPro" id="IPR044880">
    <property type="entry name" value="NCX_ion-bd_dom_sf"/>
</dbReference>
<dbReference type="Proteomes" id="UP000178690">
    <property type="component" value="Unassembled WGS sequence"/>
</dbReference>
<dbReference type="InterPro" id="IPR004837">
    <property type="entry name" value="NaCa_Exmemb"/>
</dbReference>
<proteinExistence type="predicted"/>
<accession>A0A1G2PQ29</accession>
<dbReference type="InterPro" id="IPR004481">
    <property type="entry name" value="K/Na/Ca-exchanger"/>
</dbReference>
<feature type="transmembrane region" description="Helical" evidence="5">
    <location>
        <begin position="163"/>
        <end position="185"/>
    </location>
</feature>
<evidence type="ECO:0000256" key="3">
    <source>
        <dbReference type="ARBA" id="ARBA00022989"/>
    </source>
</evidence>
<feature type="domain" description="Sodium/calcium exchanger membrane region" evidence="6">
    <location>
        <begin position="4"/>
        <end position="148"/>
    </location>
</feature>
<keyword evidence="2 5" id="KW-0812">Transmembrane</keyword>
<dbReference type="Pfam" id="PF01699">
    <property type="entry name" value="Na_Ca_ex"/>
    <property type="match status" value="2"/>
</dbReference>
<feature type="transmembrane region" description="Helical" evidence="5">
    <location>
        <begin position="66"/>
        <end position="91"/>
    </location>
</feature>
<evidence type="ECO:0000256" key="4">
    <source>
        <dbReference type="ARBA" id="ARBA00023136"/>
    </source>
</evidence>
<dbReference type="PANTHER" id="PTHR10846:SF8">
    <property type="entry name" value="INNER MEMBRANE PROTEIN YRBG"/>
    <property type="match status" value="1"/>
</dbReference>
<gene>
    <name evidence="7" type="ORF">A2682_01415</name>
</gene>
<reference evidence="7 8" key="1">
    <citation type="journal article" date="2016" name="Nat. Commun.">
        <title>Thousands of microbial genomes shed light on interconnected biogeochemical processes in an aquifer system.</title>
        <authorList>
            <person name="Anantharaman K."/>
            <person name="Brown C.T."/>
            <person name="Hug L.A."/>
            <person name="Sharon I."/>
            <person name="Castelle C.J."/>
            <person name="Probst A.J."/>
            <person name="Thomas B.C."/>
            <person name="Singh A."/>
            <person name="Wilkins M.J."/>
            <person name="Karaoz U."/>
            <person name="Brodie E.L."/>
            <person name="Williams K.H."/>
            <person name="Hubbard S.S."/>
            <person name="Banfield J.F."/>
        </authorList>
    </citation>
    <scope>NUCLEOTIDE SEQUENCE [LARGE SCALE GENOMIC DNA]</scope>
    <source>
        <strain evidence="8">RIFCSPHIGHO2_01_FULL_58_15</strain>
    </source>
</reference>
<feature type="transmembrane region" description="Helical" evidence="5">
    <location>
        <begin position="6"/>
        <end position="25"/>
    </location>
</feature>
<dbReference type="PANTHER" id="PTHR10846">
    <property type="entry name" value="SODIUM/POTASSIUM/CALCIUM EXCHANGER"/>
    <property type="match status" value="1"/>
</dbReference>
<name>A0A1G2PQ29_TERXR</name>
<dbReference type="Gene3D" id="1.20.1420.30">
    <property type="entry name" value="NCX, central ion-binding region"/>
    <property type="match status" value="1"/>
</dbReference>
<dbReference type="EMBL" id="MHST01000003">
    <property type="protein sequence ID" value="OHA49849.1"/>
    <property type="molecule type" value="Genomic_DNA"/>
</dbReference>